<feature type="region of interest" description="Disordered" evidence="1">
    <location>
        <begin position="16"/>
        <end position="39"/>
    </location>
</feature>
<gene>
    <name evidence="2" type="ORF">LYNGBM3L_14320</name>
</gene>
<protein>
    <submittedName>
        <fullName evidence="2">Uncharacterized protein</fullName>
    </submittedName>
</protein>
<dbReference type="Proteomes" id="UP000003959">
    <property type="component" value="Unassembled WGS sequence"/>
</dbReference>
<evidence type="ECO:0000313" key="3">
    <source>
        <dbReference type="Proteomes" id="UP000003959"/>
    </source>
</evidence>
<organism evidence="2 3">
    <name type="scientific">Moorena producens 3L</name>
    <dbReference type="NCBI Taxonomy" id="489825"/>
    <lineage>
        <taxon>Bacteria</taxon>
        <taxon>Bacillati</taxon>
        <taxon>Cyanobacteriota</taxon>
        <taxon>Cyanophyceae</taxon>
        <taxon>Coleofasciculales</taxon>
        <taxon>Coleofasciculaceae</taxon>
        <taxon>Moorena</taxon>
    </lineage>
</organism>
<accession>F4XL94</accession>
<proteinExistence type="predicted"/>
<evidence type="ECO:0000313" key="2">
    <source>
        <dbReference type="EMBL" id="EGJ34618.1"/>
    </source>
</evidence>
<sequence>MRAEALGFKNGLPSLDAKREWGKPRQSLMGGTPKTALPPQDRAASLPLCFLGLLFNNV</sequence>
<dbReference type="AlphaFoldDB" id="F4XL94"/>
<dbReference type="EMBL" id="GL890829">
    <property type="protein sequence ID" value="EGJ34618.1"/>
    <property type="molecule type" value="Genomic_DNA"/>
</dbReference>
<evidence type="ECO:0000256" key="1">
    <source>
        <dbReference type="SAM" id="MobiDB-lite"/>
    </source>
</evidence>
<dbReference type="HOGENOM" id="CLU_2974471_0_0_3"/>
<keyword evidence="3" id="KW-1185">Reference proteome</keyword>
<reference evidence="3" key="1">
    <citation type="journal article" date="2011" name="Proc. Natl. Acad. Sci. U.S.A.">
        <title>Genomic insights into the physiology and ecology of the marine filamentous cyanobacterium Lyngbya majuscula.</title>
        <authorList>
            <person name="Jones A.C."/>
            <person name="Monroe E.A."/>
            <person name="Podell S."/>
            <person name="Hess W.R."/>
            <person name="Klages S."/>
            <person name="Esquenazi E."/>
            <person name="Niessen S."/>
            <person name="Hoover H."/>
            <person name="Rothmann M."/>
            <person name="Lasken R.S."/>
            <person name="Yates J.R.III."/>
            <person name="Reinhardt R."/>
            <person name="Kube M."/>
            <person name="Burkart M.D."/>
            <person name="Allen E.E."/>
            <person name="Dorrestein P.C."/>
            <person name="Gerwick W.H."/>
            <person name="Gerwick L."/>
        </authorList>
    </citation>
    <scope>NUCLEOTIDE SEQUENCE [LARGE SCALE GENOMIC DNA]</scope>
    <source>
        <strain evidence="3">3L</strain>
    </source>
</reference>
<name>F4XL94_9CYAN</name>